<gene>
    <name evidence="1" type="ORF">L917_00457</name>
</gene>
<organism evidence="1">
    <name type="scientific">Phytophthora nicotianae</name>
    <name type="common">Potato buckeye rot agent</name>
    <name type="synonym">Phytophthora parasitica</name>
    <dbReference type="NCBI Taxonomy" id="4792"/>
    <lineage>
        <taxon>Eukaryota</taxon>
        <taxon>Sar</taxon>
        <taxon>Stramenopiles</taxon>
        <taxon>Oomycota</taxon>
        <taxon>Peronosporomycetes</taxon>
        <taxon>Peronosporales</taxon>
        <taxon>Peronosporaceae</taxon>
        <taxon>Phytophthora</taxon>
    </lineage>
</organism>
<name>W2M0N4_PHYNI</name>
<reference evidence="1" key="1">
    <citation type="submission" date="2013-11" db="EMBL/GenBank/DDBJ databases">
        <title>The Genome Sequence of Phytophthora parasitica CHvinca01.</title>
        <authorList>
            <consortium name="The Broad Institute Genomics Platform"/>
            <person name="Russ C."/>
            <person name="Tyler B."/>
            <person name="Panabieres F."/>
            <person name="Shan W."/>
            <person name="Tripathy S."/>
            <person name="Grunwald N."/>
            <person name="Machado M."/>
            <person name="Johnson C.S."/>
            <person name="Arredondo F."/>
            <person name="Hong C."/>
            <person name="Coffey M."/>
            <person name="Young S.K."/>
            <person name="Zeng Q."/>
            <person name="Gargeya S."/>
            <person name="Fitzgerald M."/>
            <person name="Abouelleil A."/>
            <person name="Alvarado L."/>
            <person name="Chapman S.B."/>
            <person name="Gainer-Dewar J."/>
            <person name="Goldberg J."/>
            <person name="Griggs A."/>
            <person name="Gujja S."/>
            <person name="Hansen M."/>
            <person name="Howarth C."/>
            <person name="Imamovic A."/>
            <person name="Ireland A."/>
            <person name="Larimer J."/>
            <person name="McCowan C."/>
            <person name="Murphy C."/>
            <person name="Pearson M."/>
            <person name="Poon T.W."/>
            <person name="Priest M."/>
            <person name="Roberts A."/>
            <person name="Saif S."/>
            <person name="Shea T."/>
            <person name="Sykes S."/>
            <person name="Wortman J."/>
            <person name="Nusbaum C."/>
            <person name="Birren B."/>
        </authorList>
    </citation>
    <scope>NUCLEOTIDE SEQUENCE [LARGE SCALE GENOMIC DNA]</scope>
    <source>
        <strain evidence="1">CHvinca01</strain>
    </source>
</reference>
<sequence length="51" mass="6102">MSNEREAYHQLGLRGEMFDWVQGTYTTSRSADFKSDTVSMFWEYEKNTKKN</sequence>
<proteinExistence type="predicted"/>
<dbReference type="AlphaFoldDB" id="W2M0N4"/>
<evidence type="ECO:0000313" key="1">
    <source>
        <dbReference type="EMBL" id="ETM03298.1"/>
    </source>
</evidence>
<accession>W2M0N4</accession>
<dbReference type="Proteomes" id="UP000054423">
    <property type="component" value="Unassembled WGS sequence"/>
</dbReference>
<dbReference type="EMBL" id="KI677241">
    <property type="protein sequence ID" value="ETM03298.1"/>
    <property type="molecule type" value="Genomic_DNA"/>
</dbReference>
<protein>
    <submittedName>
        <fullName evidence="1">Uncharacterized protein</fullName>
    </submittedName>
</protein>